<reference evidence="2 3" key="1">
    <citation type="journal article" date="2003" name="Nature">
        <title>The genome sequence of the filamentous fungus Neurospora crassa.</title>
        <authorList>
            <person name="Galagan J.E."/>
            <person name="Calvo S.E."/>
            <person name="Borkovich K.A."/>
            <person name="Selker E.U."/>
            <person name="Read N.D."/>
            <person name="Jaffe D."/>
            <person name="FitzHugh W."/>
            <person name="Ma L.J."/>
            <person name="Smirnov S."/>
            <person name="Purcell S."/>
            <person name="Rehman B."/>
            <person name="Elkins T."/>
            <person name="Engels R."/>
            <person name="Wang S."/>
            <person name="Nielsen C.B."/>
            <person name="Butler J."/>
            <person name="Endrizzi M."/>
            <person name="Qui D."/>
            <person name="Ianakiev P."/>
            <person name="Bell-Pedersen D."/>
            <person name="Nelson M.A."/>
            <person name="Werner-Washburne M."/>
            <person name="Selitrennikoff C.P."/>
            <person name="Kinsey J.A."/>
            <person name="Braun E.L."/>
            <person name="Zelter A."/>
            <person name="Schulte U."/>
            <person name="Kothe G.O."/>
            <person name="Jedd G."/>
            <person name="Mewes W."/>
            <person name="Staben C."/>
            <person name="Marcotte E."/>
            <person name="Greenberg D."/>
            <person name="Roy A."/>
            <person name="Foley K."/>
            <person name="Naylor J."/>
            <person name="Stange-Thomann N."/>
            <person name="Barrett R."/>
            <person name="Gnerre S."/>
            <person name="Kamal M."/>
            <person name="Kamvysselis M."/>
            <person name="Mauceli E."/>
            <person name="Bielke C."/>
            <person name="Rudd S."/>
            <person name="Frishman D."/>
            <person name="Krystofova S."/>
            <person name="Rasmussen C."/>
            <person name="Metzenberg R.L."/>
            <person name="Perkins D.D."/>
            <person name="Kroken S."/>
            <person name="Cogoni C."/>
            <person name="Macino G."/>
            <person name="Catcheside D."/>
            <person name="Li W."/>
            <person name="Pratt R.J."/>
            <person name="Osmani S.A."/>
            <person name="DeSouza C.P."/>
            <person name="Glass L."/>
            <person name="Orbach M.J."/>
            <person name="Berglund J.A."/>
            <person name="Voelker R."/>
            <person name="Yarden O."/>
            <person name="Plamann M."/>
            <person name="Seiler S."/>
            <person name="Dunlap J."/>
            <person name="Radford A."/>
            <person name="Aramayo R."/>
            <person name="Natvig D.O."/>
            <person name="Alex L.A."/>
            <person name="Mannhaupt G."/>
            <person name="Ebbole D.J."/>
            <person name="Freitag M."/>
            <person name="Paulsen I."/>
            <person name="Sachs M.S."/>
            <person name="Lander E.S."/>
            <person name="Nusbaum C."/>
            <person name="Birren B."/>
        </authorList>
    </citation>
    <scope>NUCLEOTIDE SEQUENCE [LARGE SCALE GENOMIC DNA]</scope>
    <source>
        <strain evidence="3">ATCC 24698 / 74-OR23-1A / CBS 708.71 / DSM 1257 / FGSC 987</strain>
    </source>
</reference>
<keyword evidence="1" id="KW-0472">Membrane</keyword>
<dbReference type="InParanoid" id="Q7S0L6"/>
<accession>Q7S0L6</accession>
<dbReference type="GeneID" id="3874235"/>
<dbReference type="RefSeq" id="XP_958088.1">
    <property type="nucleotide sequence ID" value="XM_952995.1"/>
</dbReference>
<name>Q7S0L6_NEUCR</name>
<keyword evidence="1" id="KW-1133">Transmembrane helix</keyword>
<evidence type="ECO:0000313" key="3">
    <source>
        <dbReference type="Proteomes" id="UP000001805"/>
    </source>
</evidence>
<gene>
    <name evidence="2" type="ORF">NCU09970</name>
</gene>
<dbReference type="KEGG" id="ncr:NCU09970"/>
<dbReference type="PaxDb" id="5141-EFNCRP00000009741"/>
<dbReference type="EMBL" id="CM002236">
    <property type="protein sequence ID" value="EAA28852.1"/>
    <property type="molecule type" value="Genomic_DNA"/>
</dbReference>
<sequence length="206" mass="22726">MTPGRLVDDFKTPSLSSYTVAPATGSFFWAPVMVKVGSYGVGLVLAVLARFDSPLSRMLACAHHIWKFKYAIARPAPLMYNHSLVAGCRDSEAPDCHALSNNESYHTLLAYLTLRLDKTSLAHQALESVGWPSHHGHLFDSSMTQHGSYSTRRARWYGGWRCQGRSNLHDWRGRIAQAASAGQDIVPSTELQYRDCMAASNTVIAA</sequence>
<keyword evidence="1" id="KW-0812">Transmembrane</keyword>
<dbReference type="HOGENOM" id="CLU_1402821_0_0_1"/>
<dbReference type="VEuPathDB" id="FungiDB:NCU09970"/>
<evidence type="ECO:0000256" key="1">
    <source>
        <dbReference type="SAM" id="Phobius"/>
    </source>
</evidence>
<evidence type="ECO:0000313" key="2">
    <source>
        <dbReference type="EMBL" id="EAA28852.1"/>
    </source>
</evidence>
<dbReference type="OMA" id="MLACAHH"/>
<dbReference type="AlphaFoldDB" id="Q7S0L6"/>
<keyword evidence="3" id="KW-1185">Reference proteome</keyword>
<proteinExistence type="predicted"/>
<dbReference type="OrthoDB" id="10298761at2759"/>
<feature type="transmembrane region" description="Helical" evidence="1">
    <location>
        <begin position="27"/>
        <end position="49"/>
    </location>
</feature>
<protein>
    <submittedName>
        <fullName evidence="2">Uncharacterized protein</fullName>
    </submittedName>
</protein>
<organism evidence="2 3">
    <name type="scientific">Neurospora crassa (strain ATCC 24698 / 74-OR23-1A / CBS 708.71 / DSM 1257 / FGSC 987)</name>
    <dbReference type="NCBI Taxonomy" id="367110"/>
    <lineage>
        <taxon>Eukaryota</taxon>
        <taxon>Fungi</taxon>
        <taxon>Dikarya</taxon>
        <taxon>Ascomycota</taxon>
        <taxon>Pezizomycotina</taxon>
        <taxon>Sordariomycetes</taxon>
        <taxon>Sordariomycetidae</taxon>
        <taxon>Sordariales</taxon>
        <taxon>Sordariaceae</taxon>
        <taxon>Neurospora</taxon>
    </lineage>
</organism>
<dbReference type="Proteomes" id="UP000001805">
    <property type="component" value="Chromosome 1, Linkage Group I"/>
</dbReference>